<keyword evidence="12" id="KW-0449">Lipoprotein</keyword>
<comment type="subcellular location">
    <subcellularLocation>
        <location evidence="12">Cell inner membrane</location>
        <topology evidence="12">Lipid-anchor</topology>
        <orientation evidence="12">Periplasmic side</orientation>
    </subcellularLocation>
</comment>
<evidence type="ECO:0000313" key="14">
    <source>
        <dbReference type="Proteomes" id="UP000515960"/>
    </source>
</evidence>
<keyword evidence="14" id="KW-1185">Reference proteome</keyword>
<dbReference type="InterPro" id="IPR003374">
    <property type="entry name" value="ApbE-like_sf"/>
</dbReference>
<evidence type="ECO:0000256" key="4">
    <source>
        <dbReference type="ARBA" id="ARBA00022679"/>
    </source>
</evidence>
<sequence>MKQFLAFLLPLLLLSGCAETEGGPQTAQIFAMDTVMDFTVYGPSAAEAIGASTQEIQRLEQLLSRTIETSEVSRLNASAGKEEETTEEVSSLLKEAVRLSASTGGAFDITVAPLASAWGFTEAEYRVPTKEEIGRLLPLVDSSRIRITGQQVELPDGAAIDLGGIAKGYASDQVARTLQAHGVESAIISLGGNVYAKGAKPGGDPWRVAVRDPGDPADYVGMLLLEDAYAVTSGGYQRYFEQAGHIYHHIIDPSTGYPADSGLTSVTVISSSGTVCDALSTALFVLGEQGAVDLWDGADWDRGFDMVLVTEDGRVLITEGLADRFEPKEGSAYVYETLS</sequence>
<comment type="similarity">
    <text evidence="10 12">Belongs to the ApbE family.</text>
</comment>
<dbReference type="SUPFAM" id="SSF143631">
    <property type="entry name" value="ApbE-like"/>
    <property type="match status" value="1"/>
</dbReference>
<feature type="binding site" evidence="11">
    <location>
        <position position="164"/>
    </location>
    <ligand>
        <name>Mg(2+)</name>
        <dbReference type="ChEBI" id="CHEBI:18420"/>
    </ligand>
</feature>
<accession>A0A7G9B4G8</accession>
<keyword evidence="4 10" id="KW-0808">Transferase</keyword>
<evidence type="ECO:0000256" key="8">
    <source>
        <dbReference type="ARBA" id="ARBA00031306"/>
    </source>
</evidence>
<dbReference type="Proteomes" id="UP000515960">
    <property type="component" value="Chromosome"/>
</dbReference>
<evidence type="ECO:0000256" key="11">
    <source>
        <dbReference type="PIRSR" id="PIRSR006268-2"/>
    </source>
</evidence>
<evidence type="ECO:0000256" key="5">
    <source>
        <dbReference type="ARBA" id="ARBA00022723"/>
    </source>
</evidence>
<dbReference type="PROSITE" id="PS51257">
    <property type="entry name" value="PROKAR_LIPOPROTEIN"/>
    <property type="match status" value="1"/>
</dbReference>
<dbReference type="RefSeq" id="WP_187333050.1">
    <property type="nucleotide sequence ID" value="NZ_CP060490.1"/>
</dbReference>
<dbReference type="GO" id="GO:0046872">
    <property type="term" value="F:metal ion binding"/>
    <property type="evidence" value="ECO:0007669"/>
    <property type="project" value="UniProtKB-UniRule"/>
</dbReference>
<keyword evidence="7 10" id="KW-0460">Magnesium</keyword>
<evidence type="ECO:0000313" key="13">
    <source>
        <dbReference type="EMBL" id="QNL44449.1"/>
    </source>
</evidence>
<protein>
    <recommendedName>
        <fullName evidence="2 10">FAD:protein FMN transferase</fullName>
        <ecNumber evidence="1 10">2.7.1.180</ecNumber>
    </recommendedName>
    <alternativeName>
        <fullName evidence="8 10">Flavin transferase</fullName>
    </alternativeName>
</protein>
<evidence type="ECO:0000256" key="9">
    <source>
        <dbReference type="ARBA" id="ARBA00048540"/>
    </source>
</evidence>
<dbReference type="GO" id="GO:0016740">
    <property type="term" value="F:transferase activity"/>
    <property type="evidence" value="ECO:0007669"/>
    <property type="project" value="UniProtKB-UniRule"/>
</dbReference>
<dbReference type="InterPro" id="IPR024932">
    <property type="entry name" value="ApbE"/>
</dbReference>
<organism evidence="13 14">
    <name type="scientific">Oscillibacter hominis</name>
    <dbReference type="NCBI Taxonomy" id="2763056"/>
    <lineage>
        <taxon>Bacteria</taxon>
        <taxon>Bacillati</taxon>
        <taxon>Bacillota</taxon>
        <taxon>Clostridia</taxon>
        <taxon>Eubacteriales</taxon>
        <taxon>Oscillospiraceae</taxon>
        <taxon>Oscillibacter</taxon>
    </lineage>
</organism>
<evidence type="ECO:0000256" key="6">
    <source>
        <dbReference type="ARBA" id="ARBA00022827"/>
    </source>
</evidence>
<keyword evidence="12" id="KW-1003">Cell membrane</keyword>
<dbReference type="GO" id="GO:0005886">
    <property type="term" value="C:plasma membrane"/>
    <property type="evidence" value="ECO:0007669"/>
    <property type="project" value="UniProtKB-SubCell"/>
</dbReference>
<keyword evidence="12" id="KW-0472">Membrane</keyword>
<keyword evidence="12" id="KW-0997">Cell inner membrane</keyword>
<evidence type="ECO:0000256" key="1">
    <source>
        <dbReference type="ARBA" id="ARBA00011955"/>
    </source>
</evidence>
<comment type="catalytic activity">
    <reaction evidence="9 10 12">
        <text>L-threonyl-[protein] + FAD = FMN-L-threonyl-[protein] + AMP + H(+)</text>
        <dbReference type="Rhea" id="RHEA:36847"/>
        <dbReference type="Rhea" id="RHEA-COMP:11060"/>
        <dbReference type="Rhea" id="RHEA-COMP:11061"/>
        <dbReference type="ChEBI" id="CHEBI:15378"/>
        <dbReference type="ChEBI" id="CHEBI:30013"/>
        <dbReference type="ChEBI" id="CHEBI:57692"/>
        <dbReference type="ChEBI" id="CHEBI:74257"/>
        <dbReference type="ChEBI" id="CHEBI:456215"/>
        <dbReference type="EC" id="2.7.1.180"/>
    </reaction>
</comment>
<dbReference type="PANTHER" id="PTHR30040">
    <property type="entry name" value="THIAMINE BIOSYNTHESIS LIPOPROTEIN APBE"/>
    <property type="match status" value="1"/>
</dbReference>
<name>A0A7G9B4G8_9FIRM</name>
<keyword evidence="5 10" id="KW-0479">Metal-binding</keyword>
<dbReference type="PANTHER" id="PTHR30040:SF2">
    <property type="entry name" value="FAD:PROTEIN FMN TRANSFERASE"/>
    <property type="match status" value="1"/>
</dbReference>
<dbReference type="EC" id="2.7.1.180" evidence="1 10"/>
<evidence type="ECO:0000256" key="3">
    <source>
        <dbReference type="ARBA" id="ARBA00022630"/>
    </source>
</evidence>
<keyword evidence="6 10" id="KW-0274">FAD</keyword>
<dbReference type="Gene3D" id="3.10.520.10">
    <property type="entry name" value="ApbE-like domains"/>
    <property type="match status" value="1"/>
</dbReference>
<evidence type="ECO:0000256" key="12">
    <source>
        <dbReference type="RuleBase" id="RU363002"/>
    </source>
</evidence>
<evidence type="ECO:0000256" key="2">
    <source>
        <dbReference type="ARBA" id="ARBA00016337"/>
    </source>
</evidence>
<comment type="function">
    <text evidence="12">Flavin transferase that catalyzes the transfer of the FMN moiety of FAD and its covalent binding to the hydroxyl group of a threonine residue in a target flavoprotein.</text>
</comment>
<dbReference type="Pfam" id="PF02424">
    <property type="entry name" value="ApbE"/>
    <property type="match status" value="1"/>
</dbReference>
<comment type="cofactor">
    <cofactor evidence="11">
        <name>Mg(2+)</name>
        <dbReference type="ChEBI" id="CHEBI:18420"/>
    </cofactor>
    <cofactor evidence="11">
        <name>Mn(2+)</name>
        <dbReference type="ChEBI" id="CHEBI:29035"/>
    </cofactor>
    <text evidence="11">Magnesium. Can also use manganese.</text>
</comment>
<reference evidence="13 14" key="1">
    <citation type="submission" date="2020-08" db="EMBL/GenBank/DDBJ databases">
        <authorList>
            <person name="Liu C."/>
            <person name="Sun Q."/>
        </authorList>
    </citation>
    <scope>NUCLEOTIDE SEQUENCE [LARGE SCALE GENOMIC DNA]</scope>
    <source>
        <strain evidence="13 14">NSJ-62</strain>
    </source>
</reference>
<feature type="binding site" evidence="11">
    <location>
        <position position="277"/>
    </location>
    <ligand>
        <name>Mg(2+)</name>
        <dbReference type="ChEBI" id="CHEBI:18420"/>
    </ligand>
</feature>
<evidence type="ECO:0000256" key="10">
    <source>
        <dbReference type="PIRNR" id="PIRNR006268"/>
    </source>
</evidence>
<dbReference type="KEGG" id="ohi:H8790_13595"/>
<feature type="signal peptide" evidence="12">
    <location>
        <begin position="1"/>
        <end position="20"/>
    </location>
</feature>
<dbReference type="PIRSF" id="PIRSF006268">
    <property type="entry name" value="ApbE"/>
    <property type="match status" value="1"/>
</dbReference>
<proteinExistence type="inferred from homology"/>
<feature type="binding site" evidence="11">
    <location>
        <position position="281"/>
    </location>
    <ligand>
        <name>Mg(2+)</name>
        <dbReference type="ChEBI" id="CHEBI:18420"/>
    </ligand>
</feature>
<dbReference type="EMBL" id="CP060490">
    <property type="protein sequence ID" value="QNL44449.1"/>
    <property type="molecule type" value="Genomic_DNA"/>
</dbReference>
<keyword evidence="3 10" id="KW-0285">Flavoprotein</keyword>
<gene>
    <name evidence="13" type="ORF">H8790_13595</name>
</gene>
<feature type="chain" id="PRO_5039755247" description="FAD:protein FMN transferase" evidence="12">
    <location>
        <begin position="21"/>
        <end position="339"/>
    </location>
</feature>
<dbReference type="AlphaFoldDB" id="A0A7G9B4G8"/>
<evidence type="ECO:0000256" key="7">
    <source>
        <dbReference type="ARBA" id="ARBA00022842"/>
    </source>
</evidence>
<keyword evidence="12" id="KW-0732">Signal</keyword>